<dbReference type="GO" id="GO:0004674">
    <property type="term" value="F:protein serine/threonine kinase activity"/>
    <property type="evidence" value="ECO:0007669"/>
    <property type="project" value="UniProtKB-KW"/>
</dbReference>
<gene>
    <name evidence="3" type="ORF">HNR65_002564</name>
</gene>
<dbReference type="InterPro" id="IPR003594">
    <property type="entry name" value="HATPase_dom"/>
</dbReference>
<protein>
    <submittedName>
        <fullName evidence="3">Serine/threonine-protein kinase RsbW</fullName>
        <ecNumber evidence="3">2.7.11.1</ecNumber>
    </submittedName>
</protein>
<dbReference type="InterPro" id="IPR050267">
    <property type="entry name" value="Anti-sigma-factor_SerPK"/>
</dbReference>
<accession>A0A7W0CAL6</accession>
<reference evidence="3 4" key="1">
    <citation type="submission" date="2020-07" db="EMBL/GenBank/DDBJ databases">
        <title>Genomic Encyclopedia of Type Strains, Phase IV (KMG-IV): sequencing the most valuable type-strain genomes for metagenomic binning, comparative biology and taxonomic classification.</title>
        <authorList>
            <person name="Goeker M."/>
        </authorList>
    </citation>
    <scope>NUCLEOTIDE SEQUENCE [LARGE SCALE GENOMIC DNA]</scope>
    <source>
        <strain evidence="3 4">DSM 17721</strain>
    </source>
</reference>
<dbReference type="InterPro" id="IPR036890">
    <property type="entry name" value="HATPase_C_sf"/>
</dbReference>
<dbReference type="EMBL" id="JACDUS010000007">
    <property type="protein sequence ID" value="MBA2882223.1"/>
    <property type="molecule type" value="Genomic_DNA"/>
</dbReference>
<dbReference type="PANTHER" id="PTHR35526:SF3">
    <property type="entry name" value="ANTI-SIGMA-F FACTOR RSBW"/>
    <property type="match status" value="1"/>
</dbReference>
<evidence type="ECO:0000313" key="4">
    <source>
        <dbReference type="Proteomes" id="UP000525298"/>
    </source>
</evidence>
<dbReference type="RefSeq" id="WP_181551866.1">
    <property type="nucleotide sequence ID" value="NZ_JACDUS010000007.1"/>
</dbReference>
<dbReference type="Pfam" id="PF13581">
    <property type="entry name" value="HATPase_c_2"/>
    <property type="match status" value="1"/>
</dbReference>
<keyword evidence="3" id="KW-0418">Kinase</keyword>
<dbReference type="CDD" id="cd16936">
    <property type="entry name" value="HATPase_RsbW-like"/>
    <property type="match status" value="1"/>
</dbReference>
<dbReference type="PANTHER" id="PTHR35526">
    <property type="entry name" value="ANTI-SIGMA-F FACTOR RSBW-RELATED"/>
    <property type="match status" value="1"/>
</dbReference>
<evidence type="ECO:0000313" key="3">
    <source>
        <dbReference type="EMBL" id="MBA2882223.1"/>
    </source>
</evidence>
<proteinExistence type="predicted"/>
<dbReference type="SUPFAM" id="SSF55874">
    <property type="entry name" value="ATPase domain of HSP90 chaperone/DNA topoisomerase II/histidine kinase"/>
    <property type="match status" value="1"/>
</dbReference>
<dbReference type="Gene3D" id="3.30.565.10">
    <property type="entry name" value="Histidine kinase-like ATPase, C-terminal domain"/>
    <property type="match status" value="1"/>
</dbReference>
<comment type="caution">
    <text evidence="3">The sequence shown here is derived from an EMBL/GenBank/DDBJ whole genome shotgun (WGS) entry which is preliminary data.</text>
</comment>
<dbReference type="Proteomes" id="UP000525298">
    <property type="component" value="Unassembled WGS sequence"/>
</dbReference>
<keyword evidence="4" id="KW-1185">Reference proteome</keyword>
<name>A0A7W0CAL6_9BACT</name>
<evidence type="ECO:0000256" key="1">
    <source>
        <dbReference type="ARBA" id="ARBA00022527"/>
    </source>
</evidence>
<evidence type="ECO:0000259" key="2">
    <source>
        <dbReference type="Pfam" id="PF13581"/>
    </source>
</evidence>
<keyword evidence="3" id="KW-0808">Transferase</keyword>
<organism evidence="3 4">
    <name type="scientific">Desulfosalsimonas propionicica</name>
    <dbReference type="NCBI Taxonomy" id="332175"/>
    <lineage>
        <taxon>Bacteria</taxon>
        <taxon>Pseudomonadati</taxon>
        <taxon>Thermodesulfobacteriota</taxon>
        <taxon>Desulfobacteria</taxon>
        <taxon>Desulfobacterales</taxon>
        <taxon>Desulfosalsimonadaceae</taxon>
        <taxon>Desulfosalsimonas</taxon>
    </lineage>
</organism>
<feature type="domain" description="Histidine kinase/HSP90-like ATPase" evidence="2">
    <location>
        <begin position="6"/>
        <end position="120"/>
    </location>
</feature>
<dbReference type="EC" id="2.7.11.1" evidence="3"/>
<sequence>MIGQAIKGILAGTTPDKELVYLFELAVCEAVANSIKHAHECRADCSVEVNLLLYASDIVVQVTDTGIALNTEMLKQKQLHAPQNNISETEGGRGLFLIQKTMDEVRYQSIAGKNTLTMKKKIPSGRPGA</sequence>
<dbReference type="AlphaFoldDB" id="A0A7W0CAL6"/>
<keyword evidence="1" id="KW-0723">Serine/threonine-protein kinase</keyword>